<comment type="caution">
    <text evidence="1">The sequence shown here is derived from an EMBL/GenBank/DDBJ whole genome shotgun (WGS) entry which is preliminary data.</text>
</comment>
<gene>
    <name evidence="1" type="ORF">IQ13_0162</name>
</gene>
<accession>A0A562SVA4</accession>
<evidence type="ECO:0000313" key="1">
    <source>
        <dbReference type="EMBL" id="TWI85008.1"/>
    </source>
</evidence>
<name>A0A562SVA4_9BACT</name>
<dbReference type="Proteomes" id="UP000316167">
    <property type="component" value="Unassembled WGS sequence"/>
</dbReference>
<evidence type="ECO:0000313" key="2">
    <source>
        <dbReference type="Proteomes" id="UP000316167"/>
    </source>
</evidence>
<reference evidence="1 2" key="1">
    <citation type="journal article" date="2015" name="Stand. Genomic Sci.">
        <title>Genomic Encyclopedia of Bacterial and Archaeal Type Strains, Phase III: the genomes of soil and plant-associated and newly described type strains.</title>
        <authorList>
            <person name="Whitman W.B."/>
            <person name="Woyke T."/>
            <person name="Klenk H.P."/>
            <person name="Zhou Y."/>
            <person name="Lilburn T.G."/>
            <person name="Beck B.J."/>
            <person name="De Vos P."/>
            <person name="Vandamme P."/>
            <person name="Eisen J.A."/>
            <person name="Garrity G."/>
            <person name="Hugenholtz P."/>
            <person name="Kyrpides N.C."/>
        </authorList>
    </citation>
    <scope>NUCLEOTIDE SEQUENCE [LARGE SCALE GENOMIC DNA]</scope>
    <source>
        <strain evidence="1 2">CGMCC 1.7271</strain>
    </source>
</reference>
<keyword evidence="2" id="KW-1185">Reference proteome</keyword>
<proteinExistence type="predicted"/>
<dbReference type="AlphaFoldDB" id="A0A562SVA4"/>
<dbReference type="EMBL" id="VLLE01000002">
    <property type="protein sequence ID" value="TWI85008.1"/>
    <property type="molecule type" value="Genomic_DNA"/>
</dbReference>
<organism evidence="1 2">
    <name type="scientific">Lacibacter cauensis</name>
    <dbReference type="NCBI Taxonomy" id="510947"/>
    <lineage>
        <taxon>Bacteria</taxon>
        <taxon>Pseudomonadati</taxon>
        <taxon>Bacteroidota</taxon>
        <taxon>Chitinophagia</taxon>
        <taxon>Chitinophagales</taxon>
        <taxon>Chitinophagaceae</taxon>
        <taxon>Lacibacter</taxon>
    </lineage>
</organism>
<sequence>MKEQCIFALLFLFNNYIMQFETFTASIHDNNMPPGLSVYLQSLWYDGKDDWHKAHSLVDHLNDSTACWVHAYLHRKEGDLGNADYWYRRAGKTRPSVSLQQEWETIVKALLQWPNI</sequence>
<protein>
    <submittedName>
        <fullName evidence="1">Uncharacterized protein</fullName>
    </submittedName>
</protein>